<feature type="compositionally biased region" description="Low complexity" evidence="1">
    <location>
        <begin position="65"/>
        <end position="77"/>
    </location>
</feature>
<feature type="compositionally biased region" description="Low complexity" evidence="1">
    <location>
        <begin position="200"/>
        <end position="214"/>
    </location>
</feature>
<proteinExistence type="predicted"/>
<evidence type="ECO:0000313" key="2">
    <source>
        <dbReference type="EMBL" id="KAI1875234.1"/>
    </source>
</evidence>
<protein>
    <submittedName>
        <fullName evidence="2">Uncharacterized protein</fullName>
    </submittedName>
</protein>
<comment type="caution">
    <text evidence="2">The sequence shown here is derived from an EMBL/GenBank/DDBJ whole genome shotgun (WGS) entry which is preliminary data.</text>
</comment>
<feature type="compositionally biased region" description="Low complexity" evidence="1">
    <location>
        <begin position="31"/>
        <end position="47"/>
    </location>
</feature>
<reference evidence="2" key="1">
    <citation type="submission" date="2021-03" db="EMBL/GenBank/DDBJ databases">
        <title>Revisited historic fungal species revealed as producer of novel bioactive compounds through whole genome sequencing and comparative genomics.</title>
        <authorList>
            <person name="Vignolle G.A."/>
            <person name="Hochenegger N."/>
            <person name="Mach R.L."/>
            <person name="Mach-Aigner A.R."/>
            <person name="Javad Rahimi M."/>
            <person name="Salim K.A."/>
            <person name="Chan C.M."/>
            <person name="Lim L.B.L."/>
            <person name="Cai F."/>
            <person name="Druzhinina I.S."/>
            <person name="U'Ren J.M."/>
            <person name="Derntl C."/>
        </authorList>
    </citation>
    <scope>NUCLEOTIDE SEQUENCE</scope>
    <source>
        <strain evidence="2">TUCIM 5799</strain>
    </source>
</reference>
<keyword evidence="3" id="KW-1185">Reference proteome</keyword>
<name>A0A9Q0ASA4_9PEZI</name>
<dbReference type="OrthoDB" id="5279705at2759"/>
<dbReference type="EMBL" id="JAFIMR010000008">
    <property type="protein sequence ID" value="KAI1875234.1"/>
    <property type="molecule type" value="Genomic_DNA"/>
</dbReference>
<feature type="region of interest" description="Disordered" evidence="1">
    <location>
        <begin position="1"/>
        <end position="104"/>
    </location>
</feature>
<accession>A0A9Q0ASA4</accession>
<evidence type="ECO:0000313" key="3">
    <source>
        <dbReference type="Proteomes" id="UP000829685"/>
    </source>
</evidence>
<gene>
    <name evidence="2" type="ORF">JX265_004292</name>
</gene>
<feature type="region of interest" description="Disordered" evidence="1">
    <location>
        <begin position="197"/>
        <end position="249"/>
    </location>
</feature>
<feature type="compositionally biased region" description="Basic and acidic residues" evidence="1">
    <location>
        <begin position="83"/>
        <end position="104"/>
    </location>
</feature>
<sequence length="249" mass="28098">MSSTSLPVFNFDFTSTPSTSHHPHQHRPAVSSPLSSSSPIRVSQSSPPLSPRDPNTLAPRRDFNSSPIQPSSSAASSKLFKFAGRDAKKNPLRQSRETAQESKRRLFLKGVRQRADDKAWERRGGDQEVLKLEWSALDRRRRQLKDSDIDGFVFEDELEDIPEMPGAYVQDEPMDHDMMVDSHAQDEEAELEAMLSAFESQSSRPPVRPDSPSLSDEDDYDSLFMDFLTQQDEPRNGQDIVLSGQMDMS</sequence>
<dbReference type="AlphaFoldDB" id="A0A9Q0ASA4"/>
<dbReference type="Proteomes" id="UP000829685">
    <property type="component" value="Unassembled WGS sequence"/>
</dbReference>
<organism evidence="2 3">
    <name type="scientific">Neoarthrinium moseri</name>
    <dbReference type="NCBI Taxonomy" id="1658444"/>
    <lineage>
        <taxon>Eukaryota</taxon>
        <taxon>Fungi</taxon>
        <taxon>Dikarya</taxon>
        <taxon>Ascomycota</taxon>
        <taxon>Pezizomycotina</taxon>
        <taxon>Sordariomycetes</taxon>
        <taxon>Xylariomycetidae</taxon>
        <taxon>Amphisphaeriales</taxon>
        <taxon>Apiosporaceae</taxon>
        <taxon>Neoarthrinium</taxon>
    </lineage>
</organism>
<evidence type="ECO:0000256" key="1">
    <source>
        <dbReference type="SAM" id="MobiDB-lite"/>
    </source>
</evidence>